<organism evidence="8 9">
    <name type="scientific">Luteococcus peritonei</name>
    <dbReference type="NCBI Taxonomy" id="88874"/>
    <lineage>
        <taxon>Bacteria</taxon>
        <taxon>Bacillati</taxon>
        <taxon>Actinomycetota</taxon>
        <taxon>Actinomycetes</taxon>
        <taxon>Propionibacteriales</taxon>
        <taxon>Propionibacteriaceae</taxon>
        <taxon>Luteococcus</taxon>
    </lineage>
</organism>
<dbReference type="InterPro" id="IPR039420">
    <property type="entry name" value="WalR-like"/>
</dbReference>
<evidence type="ECO:0000313" key="8">
    <source>
        <dbReference type="EMBL" id="MFD1891537.1"/>
    </source>
</evidence>
<accession>A0ABW4RZ03</accession>
<dbReference type="PANTHER" id="PTHR43214">
    <property type="entry name" value="TWO-COMPONENT RESPONSE REGULATOR"/>
    <property type="match status" value="1"/>
</dbReference>
<dbReference type="EMBL" id="JBHUFZ010000036">
    <property type="protein sequence ID" value="MFD1891537.1"/>
    <property type="molecule type" value="Genomic_DNA"/>
</dbReference>
<dbReference type="InterPro" id="IPR011006">
    <property type="entry name" value="CheY-like_superfamily"/>
</dbReference>
<dbReference type="Proteomes" id="UP001597326">
    <property type="component" value="Unassembled WGS sequence"/>
</dbReference>
<dbReference type="PROSITE" id="PS00622">
    <property type="entry name" value="HTH_LUXR_1"/>
    <property type="match status" value="1"/>
</dbReference>
<comment type="caution">
    <text evidence="8">The sequence shown here is derived from an EMBL/GenBank/DDBJ whole genome shotgun (WGS) entry which is preliminary data.</text>
</comment>
<evidence type="ECO:0000259" key="6">
    <source>
        <dbReference type="PROSITE" id="PS50043"/>
    </source>
</evidence>
<feature type="domain" description="Response regulatory" evidence="7">
    <location>
        <begin position="11"/>
        <end position="127"/>
    </location>
</feature>
<dbReference type="SUPFAM" id="SSF52172">
    <property type="entry name" value="CheY-like"/>
    <property type="match status" value="1"/>
</dbReference>
<dbReference type="PROSITE" id="PS50110">
    <property type="entry name" value="RESPONSE_REGULATORY"/>
    <property type="match status" value="1"/>
</dbReference>
<dbReference type="Pfam" id="PF00072">
    <property type="entry name" value="Response_reg"/>
    <property type="match status" value="1"/>
</dbReference>
<dbReference type="Gene3D" id="3.40.50.2300">
    <property type="match status" value="1"/>
</dbReference>
<evidence type="ECO:0000256" key="3">
    <source>
        <dbReference type="ARBA" id="ARBA00023125"/>
    </source>
</evidence>
<dbReference type="CDD" id="cd06170">
    <property type="entry name" value="LuxR_C_like"/>
    <property type="match status" value="1"/>
</dbReference>
<keyword evidence="3" id="KW-0238">DNA-binding</keyword>
<gene>
    <name evidence="8" type="ORF">ACFSCS_15300</name>
</gene>
<dbReference type="InterPro" id="IPR001789">
    <property type="entry name" value="Sig_transdc_resp-reg_receiver"/>
</dbReference>
<evidence type="ECO:0000259" key="7">
    <source>
        <dbReference type="PROSITE" id="PS50110"/>
    </source>
</evidence>
<dbReference type="PRINTS" id="PR00038">
    <property type="entry name" value="HTHLUXR"/>
</dbReference>
<keyword evidence="2" id="KW-0805">Transcription regulation</keyword>
<evidence type="ECO:0000313" key="9">
    <source>
        <dbReference type="Proteomes" id="UP001597326"/>
    </source>
</evidence>
<dbReference type="InterPro" id="IPR058245">
    <property type="entry name" value="NreC/VraR/RcsB-like_REC"/>
</dbReference>
<keyword evidence="9" id="KW-1185">Reference proteome</keyword>
<evidence type="ECO:0000256" key="4">
    <source>
        <dbReference type="ARBA" id="ARBA00023163"/>
    </source>
</evidence>
<dbReference type="SUPFAM" id="SSF46894">
    <property type="entry name" value="C-terminal effector domain of the bipartite response regulators"/>
    <property type="match status" value="1"/>
</dbReference>
<feature type="domain" description="HTH luxR-type" evidence="6">
    <location>
        <begin position="157"/>
        <end position="222"/>
    </location>
</feature>
<protein>
    <submittedName>
        <fullName evidence="8">Response regulator</fullName>
    </submittedName>
</protein>
<evidence type="ECO:0000256" key="1">
    <source>
        <dbReference type="ARBA" id="ARBA00022553"/>
    </source>
</evidence>
<name>A0ABW4RZ03_9ACTN</name>
<dbReference type="CDD" id="cd17535">
    <property type="entry name" value="REC_NarL-like"/>
    <property type="match status" value="1"/>
</dbReference>
<dbReference type="PROSITE" id="PS50043">
    <property type="entry name" value="HTH_LUXR_2"/>
    <property type="match status" value="1"/>
</dbReference>
<dbReference type="InterPro" id="IPR000792">
    <property type="entry name" value="Tscrpt_reg_LuxR_C"/>
</dbReference>
<proteinExistence type="predicted"/>
<dbReference type="PANTHER" id="PTHR43214:SF24">
    <property type="entry name" value="TRANSCRIPTIONAL REGULATORY PROTEIN NARL-RELATED"/>
    <property type="match status" value="1"/>
</dbReference>
<feature type="modified residue" description="4-aspartylphosphate" evidence="5">
    <location>
        <position position="62"/>
    </location>
</feature>
<sequence length="230" mass="25072">MTDPTGDQPIRVLLVDDQPLFRRAIASLVDSQSDLEVVGQGDNGVQGVELAAQLRPDVVLMDVEMPVMDGVEAAALMIAADPDLKVVMLTISEADEHLLPAVRAGVHGYLLKDMHPEELFQTFRQVVRGETPVAPALVGRLLAELRRPATLARQAAVEEQGPALSQRELEILQLVAAGLSNREIGSRLSITEGTVKNHVHNALRKLHMDNRIQAAAYIVRQGLARPDRAR</sequence>
<dbReference type="SMART" id="SM00448">
    <property type="entry name" value="REC"/>
    <property type="match status" value="1"/>
</dbReference>
<evidence type="ECO:0000256" key="2">
    <source>
        <dbReference type="ARBA" id="ARBA00023015"/>
    </source>
</evidence>
<reference evidence="9" key="1">
    <citation type="journal article" date="2019" name="Int. J. Syst. Evol. Microbiol.">
        <title>The Global Catalogue of Microorganisms (GCM) 10K type strain sequencing project: providing services to taxonomists for standard genome sequencing and annotation.</title>
        <authorList>
            <consortium name="The Broad Institute Genomics Platform"/>
            <consortium name="The Broad Institute Genome Sequencing Center for Infectious Disease"/>
            <person name="Wu L."/>
            <person name="Ma J."/>
        </authorList>
    </citation>
    <scope>NUCLEOTIDE SEQUENCE [LARGE SCALE GENOMIC DNA]</scope>
    <source>
        <strain evidence="9">CAIM 431</strain>
    </source>
</reference>
<keyword evidence="4" id="KW-0804">Transcription</keyword>
<dbReference type="RefSeq" id="WP_343876022.1">
    <property type="nucleotide sequence ID" value="NZ_BAAAIX010000037.1"/>
</dbReference>
<dbReference type="InterPro" id="IPR016032">
    <property type="entry name" value="Sig_transdc_resp-reg_C-effctor"/>
</dbReference>
<keyword evidence="1 5" id="KW-0597">Phosphoprotein</keyword>
<evidence type="ECO:0000256" key="5">
    <source>
        <dbReference type="PROSITE-ProRule" id="PRU00169"/>
    </source>
</evidence>
<dbReference type="Pfam" id="PF00196">
    <property type="entry name" value="GerE"/>
    <property type="match status" value="1"/>
</dbReference>
<dbReference type="SMART" id="SM00421">
    <property type="entry name" value="HTH_LUXR"/>
    <property type="match status" value="1"/>
</dbReference>